<keyword evidence="8" id="KW-1185">Reference proteome</keyword>
<dbReference type="PROSITE" id="PS50021">
    <property type="entry name" value="CH"/>
    <property type="match status" value="4"/>
</dbReference>
<gene>
    <name evidence="7" type="ORF">CAOG_000154</name>
</gene>
<evidence type="ECO:0000256" key="2">
    <source>
        <dbReference type="ARBA" id="ARBA00022737"/>
    </source>
</evidence>
<dbReference type="PROSITE" id="PS00019">
    <property type="entry name" value="ACTININ_1"/>
    <property type="match status" value="1"/>
</dbReference>
<dbReference type="EMBL" id="KE346360">
    <property type="protein sequence ID" value="KJE88506.1"/>
    <property type="molecule type" value="Genomic_DNA"/>
</dbReference>
<evidence type="ECO:0000256" key="3">
    <source>
        <dbReference type="ARBA" id="ARBA00022837"/>
    </source>
</evidence>
<dbReference type="GO" id="GO:0051017">
    <property type="term" value="P:actin filament bundle assembly"/>
    <property type="evidence" value="ECO:0007669"/>
    <property type="project" value="InterPro"/>
</dbReference>
<feature type="domain" description="Calponin-homology (CH)" evidence="5">
    <location>
        <begin position="502"/>
        <end position="610"/>
    </location>
</feature>
<dbReference type="InterPro" id="IPR001715">
    <property type="entry name" value="CH_dom"/>
</dbReference>
<dbReference type="RefSeq" id="XP_004365025.1">
    <property type="nucleotide sequence ID" value="XM_004364968.2"/>
</dbReference>
<dbReference type="FunFam" id="1.10.418.10:FF:000010">
    <property type="entry name" value="Plastin-3 isoform 1"/>
    <property type="match status" value="1"/>
</dbReference>
<accession>A0A0D2U007</accession>
<keyword evidence="1" id="KW-0479">Metal-binding</keyword>
<dbReference type="PROSITE" id="PS50222">
    <property type="entry name" value="EF_HAND_2"/>
    <property type="match status" value="2"/>
</dbReference>
<dbReference type="InterPro" id="IPR001589">
    <property type="entry name" value="Actinin_actin-bd_CS"/>
</dbReference>
<protein>
    <submittedName>
        <fullName evidence="7">Fimbrin</fullName>
    </submittedName>
</protein>
<evidence type="ECO:0000259" key="5">
    <source>
        <dbReference type="PROSITE" id="PS50021"/>
    </source>
</evidence>
<dbReference type="CDD" id="cd21295">
    <property type="entry name" value="CH_PLS_rpt2"/>
    <property type="match status" value="1"/>
</dbReference>
<dbReference type="AlphaFoldDB" id="A0A0D2U007"/>
<feature type="domain" description="Calponin-homology (CH)" evidence="5">
    <location>
        <begin position="258"/>
        <end position="363"/>
    </location>
</feature>
<evidence type="ECO:0000256" key="1">
    <source>
        <dbReference type="ARBA" id="ARBA00022723"/>
    </source>
</evidence>
<dbReference type="GO" id="GO:0005737">
    <property type="term" value="C:cytoplasm"/>
    <property type="evidence" value="ECO:0007669"/>
    <property type="project" value="TreeGrafter"/>
</dbReference>
<keyword evidence="4" id="KW-0009">Actin-binding</keyword>
<feature type="domain" description="Calponin-homology (CH)" evidence="5">
    <location>
        <begin position="114"/>
        <end position="230"/>
    </location>
</feature>
<evidence type="ECO:0000256" key="4">
    <source>
        <dbReference type="ARBA" id="ARBA00023203"/>
    </source>
</evidence>
<dbReference type="FunFam" id="1.10.418.10:FF:000027">
    <property type="entry name" value="Probable fimbrin"/>
    <property type="match status" value="1"/>
</dbReference>
<dbReference type="Pfam" id="PF00307">
    <property type="entry name" value="CH"/>
    <property type="match status" value="4"/>
</dbReference>
<sequence length="612" mass="67659">MSDKFTPQQIAEFKETFSQFDQDGNGSITVSELGIVMKQLGEDVPGFKLREMIAEIDKDNNGTVEFNEFLVMMADLKGAKQPGFATVVKKVEAVNRLGGRSDASAAGTTHSYSDEEKVAFVDWINHVLGSDADLKSRLPLNENDDSLFKAVGDGILLCKLVNSAVKETIDERAINKTKLSVYKTHENQTLALNSAKAIGCNIVNIGATDMCEGIPTLVLGLMWQVIRIGLFAQINLANCPGLVRLLEPGETLEDLMALPADQILLRWFNYHLREAGHPRRVTNFSGDIKDSECYTILLKQIAPRQLGIDTSALNERDLEKRAGKVLDNAEKMDCRKFVRARDITSGNPKLNLAFVANLFNMYPALDPIEDMPQEIIEETREERTFRNWMNSLGVKPFVNNLYQDLRDGLVLIYLFDQVDPGCVDWANKVNQPPYKKIGGNMKKLENCNYALQLGKEHQFSLVGIDGKDVFDGNKTLTLAIVWQLMRAYTLSILNRLSGSKTPITDQEIVDWANTTLANGGKSSSIQSFKDKAISTSLPVIDLVDVIRPGAIDYNNVTAGTSDADALSNAKYAVSMARKIGANVYALPEDLVEVKPKLVLTVFACLMAASMTK</sequence>
<dbReference type="FunFam" id="1.10.238.10:FF:000178">
    <property type="entry name" value="Calmodulin-2 A"/>
    <property type="match status" value="1"/>
</dbReference>
<dbReference type="FunFam" id="1.10.418.10:FF:000042">
    <property type="entry name" value="Fimbrin, putative"/>
    <property type="match status" value="1"/>
</dbReference>
<keyword evidence="3" id="KW-0106">Calcium</keyword>
<dbReference type="GO" id="GO:0005884">
    <property type="term" value="C:actin filament"/>
    <property type="evidence" value="ECO:0007669"/>
    <property type="project" value="TreeGrafter"/>
</dbReference>
<dbReference type="CDD" id="cd00051">
    <property type="entry name" value="EFh"/>
    <property type="match status" value="1"/>
</dbReference>
<dbReference type="Gene3D" id="1.10.238.10">
    <property type="entry name" value="EF-hand"/>
    <property type="match status" value="1"/>
</dbReference>
<proteinExistence type="predicted"/>
<reference evidence="8" key="1">
    <citation type="submission" date="2011-02" db="EMBL/GenBank/DDBJ databases">
        <title>The Genome Sequence of Capsaspora owczarzaki ATCC 30864.</title>
        <authorList>
            <person name="Russ C."/>
            <person name="Cuomo C."/>
            <person name="Burger G."/>
            <person name="Gray M.W."/>
            <person name="Holland P.W.H."/>
            <person name="King N."/>
            <person name="Lang F.B.F."/>
            <person name="Roger A.J."/>
            <person name="Ruiz-Trillo I."/>
            <person name="Young S.K."/>
            <person name="Zeng Q."/>
            <person name="Gargeya S."/>
            <person name="Alvarado L."/>
            <person name="Berlin A."/>
            <person name="Chapman S.B."/>
            <person name="Chen Z."/>
            <person name="Freedman E."/>
            <person name="Gellesch M."/>
            <person name="Goldberg J."/>
            <person name="Griggs A."/>
            <person name="Gujja S."/>
            <person name="Heilman E."/>
            <person name="Heiman D."/>
            <person name="Howarth C."/>
            <person name="Mehta T."/>
            <person name="Neiman D."/>
            <person name="Pearson M."/>
            <person name="Roberts A."/>
            <person name="Saif S."/>
            <person name="Shea T."/>
            <person name="Shenoy N."/>
            <person name="Sisk P."/>
            <person name="Stolte C."/>
            <person name="Sykes S."/>
            <person name="White J."/>
            <person name="Yandava C."/>
            <person name="Haas B."/>
            <person name="Nusbaum C."/>
            <person name="Birren B."/>
        </authorList>
    </citation>
    <scope>NUCLEOTIDE SEQUENCE</scope>
    <source>
        <strain evidence="8">ATCC 30864</strain>
    </source>
</reference>
<dbReference type="InterPro" id="IPR018247">
    <property type="entry name" value="EF_Hand_1_Ca_BS"/>
</dbReference>
<name>A0A0D2U007_CAPO3</name>
<feature type="domain" description="Calponin-homology (CH)" evidence="5">
    <location>
        <begin position="379"/>
        <end position="489"/>
    </location>
</feature>
<dbReference type="eggNOG" id="KOG0046">
    <property type="taxonomic scope" value="Eukaryota"/>
</dbReference>
<evidence type="ECO:0000313" key="7">
    <source>
        <dbReference type="EMBL" id="KJE88506.1"/>
    </source>
</evidence>
<dbReference type="InParanoid" id="A0A0D2U007"/>
<dbReference type="PROSITE" id="PS00020">
    <property type="entry name" value="ACTININ_2"/>
    <property type="match status" value="2"/>
</dbReference>
<dbReference type="CDD" id="cd21298">
    <property type="entry name" value="CH_PLS_rpt3"/>
    <property type="match status" value="1"/>
</dbReference>
<dbReference type="Gene3D" id="1.10.418.10">
    <property type="entry name" value="Calponin-like domain"/>
    <property type="match status" value="4"/>
</dbReference>
<dbReference type="SUPFAM" id="SSF47576">
    <property type="entry name" value="Calponin-homology domain, CH-domain"/>
    <property type="match status" value="1"/>
</dbReference>
<dbReference type="PhylomeDB" id="A0A0D2U007"/>
<dbReference type="GO" id="GO:0032432">
    <property type="term" value="C:actin filament bundle"/>
    <property type="evidence" value="ECO:0007669"/>
    <property type="project" value="TreeGrafter"/>
</dbReference>
<dbReference type="GO" id="GO:0051639">
    <property type="term" value="P:actin filament network formation"/>
    <property type="evidence" value="ECO:0007669"/>
    <property type="project" value="TreeGrafter"/>
</dbReference>
<dbReference type="InterPro" id="IPR036872">
    <property type="entry name" value="CH_dom_sf"/>
</dbReference>
<dbReference type="GO" id="GO:0005509">
    <property type="term" value="F:calcium ion binding"/>
    <property type="evidence" value="ECO:0007669"/>
    <property type="project" value="InterPro"/>
</dbReference>
<dbReference type="CDD" id="cd21301">
    <property type="entry name" value="CH_PLS_rpt4"/>
    <property type="match status" value="1"/>
</dbReference>
<dbReference type="GO" id="GO:0051015">
    <property type="term" value="F:actin filament binding"/>
    <property type="evidence" value="ECO:0007669"/>
    <property type="project" value="InterPro"/>
</dbReference>
<dbReference type="STRING" id="595528.A0A0D2U007"/>
<dbReference type="SUPFAM" id="SSF47473">
    <property type="entry name" value="EF-hand"/>
    <property type="match status" value="1"/>
</dbReference>
<dbReference type="PROSITE" id="PS00018">
    <property type="entry name" value="EF_HAND_1"/>
    <property type="match status" value="2"/>
</dbReference>
<feature type="domain" description="EF-hand" evidence="6">
    <location>
        <begin position="8"/>
        <end position="43"/>
    </location>
</feature>
<dbReference type="SMART" id="SM00033">
    <property type="entry name" value="CH"/>
    <property type="match status" value="4"/>
</dbReference>
<evidence type="ECO:0000259" key="6">
    <source>
        <dbReference type="PROSITE" id="PS50222"/>
    </source>
</evidence>
<organism evidence="7 8">
    <name type="scientific">Capsaspora owczarzaki (strain ATCC 30864)</name>
    <dbReference type="NCBI Taxonomy" id="595528"/>
    <lineage>
        <taxon>Eukaryota</taxon>
        <taxon>Filasterea</taxon>
        <taxon>Capsaspora</taxon>
    </lineage>
</organism>
<dbReference type="InterPro" id="IPR011992">
    <property type="entry name" value="EF-hand-dom_pair"/>
</dbReference>
<keyword evidence="2" id="KW-0677">Repeat</keyword>
<feature type="domain" description="EF-hand" evidence="6">
    <location>
        <begin position="44"/>
        <end position="79"/>
    </location>
</feature>
<dbReference type="InterPro" id="IPR039959">
    <property type="entry name" value="Fimbrin/Plastin"/>
</dbReference>
<dbReference type="Pfam" id="PF13499">
    <property type="entry name" value="EF-hand_7"/>
    <property type="match status" value="1"/>
</dbReference>
<dbReference type="CDD" id="cd21292">
    <property type="entry name" value="CH_PLS_rpt1"/>
    <property type="match status" value="1"/>
</dbReference>
<dbReference type="PANTHER" id="PTHR19961:SF18">
    <property type="entry name" value="FI19014P1"/>
    <property type="match status" value="1"/>
</dbReference>
<dbReference type="PANTHER" id="PTHR19961">
    <property type="entry name" value="FIMBRIN/PLASTIN"/>
    <property type="match status" value="1"/>
</dbReference>
<evidence type="ECO:0000313" key="8">
    <source>
        <dbReference type="Proteomes" id="UP000008743"/>
    </source>
</evidence>
<dbReference type="OrthoDB" id="431378at2759"/>
<dbReference type="FunFam" id="1.10.418.10:FF:000031">
    <property type="entry name" value="Fimbrin-2 like"/>
    <property type="match status" value="1"/>
</dbReference>
<dbReference type="InterPro" id="IPR002048">
    <property type="entry name" value="EF_hand_dom"/>
</dbReference>
<dbReference type="OMA" id="WQLMRKN"/>
<dbReference type="Proteomes" id="UP000008743">
    <property type="component" value="Unassembled WGS sequence"/>
</dbReference>
<dbReference type="SMART" id="SM00054">
    <property type="entry name" value="EFh"/>
    <property type="match status" value="2"/>
</dbReference>